<proteinExistence type="predicted"/>
<dbReference type="Proteomes" id="UP001500575">
    <property type="component" value="Unassembled WGS sequence"/>
</dbReference>
<sequence>MPAHAVRTIIRVRHRKHDYLNAVDLCLLDRCLAKCGIQVLMSDLFGVEGTKLLDRLDLPAAYTARIGSLRRIMDDLDLMDDLDFEVEVFENLTRGRPTRLTGPAPSGMTCGNATTQ</sequence>
<accession>A0ABN2YVT6</accession>
<feature type="region of interest" description="Disordered" evidence="1">
    <location>
        <begin position="97"/>
        <end position="116"/>
    </location>
</feature>
<protein>
    <submittedName>
        <fullName evidence="2">Uncharacterized protein</fullName>
    </submittedName>
</protein>
<reference evidence="2 3" key="1">
    <citation type="journal article" date="2019" name="Int. J. Syst. Evol. Microbiol.">
        <title>The Global Catalogue of Microorganisms (GCM) 10K type strain sequencing project: providing services to taxonomists for standard genome sequencing and annotation.</title>
        <authorList>
            <consortium name="The Broad Institute Genomics Platform"/>
            <consortium name="The Broad Institute Genome Sequencing Center for Infectious Disease"/>
            <person name="Wu L."/>
            <person name="Ma J."/>
        </authorList>
    </citation>
    <scope>NUCLEOTIDE SEQUENCE [LARGE SCALE GENOMIC DNA]</scope>
    <source>
        <strain evidence="2 3">JCM 16021</strain>
    </source>
</reference>
<keyword evidence="3" id="KW-1185">Reference proteome</keyword>
<evidence type="ECO:0000256" key="1">
    <source>
        <dbReference type="SAM" id="MobiDB-lite"/>
    </source>
</evidence>
<comment type="caution">
    <text evidence="2">The sequence shown here is derived from an EMBL/GenBank/DDBJ whole genome shotgun (WGS) entry which is preliminary data.</text>
</comment>
<name>A0ABN2YVT6_9ACTN</name>
<evidence type="ECO:0000313" key="3">
    <source>
        <dbReference type="Proteomes" id="UP001500575"/>
    </source>
</evidence>
<dbReference type="EMBL" id="BAAAQQ010000013">
    <property type="protein sequence ID" value="GAA2132463.1"/>
    <property type="molecule type" value="Genomic_DNA"/>
</dbReference>
<organism evidence="2 3">
    <name type="scientific">Nocardioides bigeumensis</name>
    <dbReference type="NCBI Taxonomy" id="433657"/>
    <lineage>
        <taxon>Bacteria</taxon>
        <taxon>Bacillati</taxon>
        <taxon>Actinomycetota</taxon>
        <taxon>Actinomycetes</taxon>
        <taxon>Propionibacteriales</taxon>
        <taxon>Nocardioidaceae</taxon>
        <taxon>Nocardioides</taxon>
    </lineage>
</organism>
<gene>
    <name evidence="2" type="ORF">GCM10009843_37050</name>
</gene>
<evidence type="ECO:0000313" key="2">
    <source>
        <dbReference type="EMBL" id="GAA2132463.1"/>
    </source>
</evidence>